<comment type="function">
    <text evidence="3">This protein is a component of the acetyl coenzyme A carboxylase complex; first, biotin carboxylase catalyzes the carboxylation of the carrier protein and then the transcarboxylase transfers the carboxyl group to form malonyl-CoA.</text>
</comment>
<name>W7UP60_RUMFL</name>
<dbReference type="eggNOG" id="COG0511">
    <property type="taxonomic scope" value="Bacteria"/>
</dbReference>
<dbReference type="InterPro" id="IPR001249">
    <property type="entry name" value="AcCoA_biotinCC"/>
</dbReference>
<dbReference type="Pfam" id="PF00364">
    <property type="entry name" value="Biotin_lipoyl"/>
    <property type="match status" value="1"/>
</dbReference>
<evidence type="ECO:0000313" key="6">
    <source>
        <dbReference type="EMBL" id="EWM53264.1"/>
    </source>
</evidence>
<accession>W7UP60</accession>
<proteinExistence type="predicted"/>
<comment type="caution">
    <text evidence="6">The sequence shown here is derived from an EMBL/GenBank/DDBJ whole genome shotgun (WGS) entry which is preliminary data.</text>
</comment>
<organism evidence="6 7">
    <name type="scientific">Ruminococcus flavefaciens 007c</name>
    <dbReference type="NCBI Taxonomy" id="1341157"/>
    <lineage>
        <taxon>Bacteria</taxon>
        <taxon>Bacillati</taxon>
        <taxon>Bacillota</taxon>
        <taxon>Clostridia</taxon>
        <taxon>Eubacteriales</taxon>
        <taxon>Oscillospiraceae</taxon>
        <taxon>Ruminococcus</taxon>
    </lineage>
</organism>
<protein>
    <recommendedName>
        <fullName evidence="1 3">Biotin carboxyl carrier protein of acetyl-CoA carboxylase</fullName>
    </recommendedName>
</protein>
<dbReference type="InterPro" id="IPR011053">
    <property type="entry name" value="Single_hybrid_motif"/>
</dbReference>
<dbReference type="NCBIfam" id="TIGR00531">
    <property type="entry name" value="BCCP"/>
    <property type="match status" value="1"/>
</dbReference>
<feature type="region of interest" description="Disordered" evidence="4">
    <location>
        <begin position="54"/>
        <end position="73"/>
    </location>
</feature>
<comment type="pathway">
    <text evidence="3">Lipid metabolism; fatty acid biosynthesis.</text>
</comment>
<keyword evidence="7" id="KW-1185">Reference proteome</keyword>
<dbReference type="PRINTS" id="PR01071">
    <property type="entry name" value="ACOABIOTINCC"/>
</dbReference>
<sequence>MEKIYGQIDLETIEKLADIINKKELSELTIASGENTITLKGKKCIPPMPVPAAAVPAHTSAPAESTLSESEASMAEEVSGKIVKSPIVGTFYSAPSPDKPPFVKTGDEVKRGDVIMIIESMKLMNEIQSEYDGTVEQILVSDGQAVEFDQPIMVIR</sequence>
<dbReference type="AlphaFoldDB" id="W7UP60"/>
<gene>
    <name evidence="6" type="ORF">RF007C_09840</name>
</gene>
<feature type="domain" description="Lipoyl-binding" evidence="5">
    <location>
        <begin position="80"/>
        <end position="156"/>
    </location>
</feature>
<keyword evidence="3" id="KW-0275">Fatty acid biosynthesis</keyword>
<keyword evidence="3" id="KW-0444">Lipid biosynthesis</keyword>
<keyword evidence="2 3" id="KW-0092">Biotin</keyword>
<dbReference type="GO" id="GO:0003989">
    <property type="term" value="F:acetyl-CoA carboxylase activity"/>
    <property type="evidence" value="ECO:0007669"/>
    <property type="project" value="InterPro"/>
</dbReference>
<dbReference type="PATRIC" id="fig|1341157.4.peg.2033"/>
<keyword evidence="3" id="KW-0443">Lipid metabolism</keyword>
<evidence type="ECO:0000259" key="5">
    <source>
        <dbReference type="PROSITE" id="PS50968"/>
    </source>
</evidence>
<dbReference type="CDD" id="cd06850">
    <property type="entry name" value="biotinyl_domain"/>
    <property type="match status" value="1"/>
</dbReference>
<keyword evidence="3" id="KW-0276">Fatty acid metabolism</keyword>
<dbReference type="UniPathway" id="UPA00094"/>
<dbReference type="OrthoDB" id="9811735at2"/>
<evidence type="ECO:0000256" key="2">
    <source>
        <dbReference type="ARBA" id="ARBA00023267"/>
    </source>
</evidence>
<dbReference type="InterPro" id="IPR000089">
    <property type="entry name" value="Biotin_lipoyl"/>
</dbReference>
<dbReference type="EMBL" id="ATAX01000026">
    <property type="protein sequence ID" value="EWM53264.1"/>
    <property type="molecule type" value="Genomic_DNA"/>
</dbReference>
<dbReference type="PROSITE" id="PS50968">
    <property type="entry name" value="BIOTINYL_LIPOYL"/>
    <property type="match status" value="1"/>
</dbReference>
<dbReference type="RefSeq" id="WP_019680231.1">
    <property type="nucleotide sequence ID" value="NZ_ATAX01000026.1"/>
</dbReference>
<dbReference type="FunFam" id="2.40.50.100:FF:000003">
    <property type="entry name" value="Acetyl-CoA carboxylase biotin carboxyl carrier protein"/>
    <property type="match status" value="1"/>
</dbReference>
<dbReference type="Proteomes" id="UP000019365">
    <property type="component" value="Unassembled WGS sequence"/>
</dbReference>
<evidence type="ECO:0000256" key="3">
    <source>
        <dbReference type="RuleBase" id="RU364072"/>
    </source>
</evidence>
<dbReference type="Gene3D" id="2.40.50.100">
    <property type="match status" value="1"/>
</dbReference>
<dbReference type="GO" id="GO:0006633">
    <property type="term" value="P:fatty acid biosynthetic process"/>
    <property type="evidence" value="ECO:0007669"/>
    <property type="project" value="UniProtKB-UniPathway"/>
</dbReference>
<dbReference type="InterPro" id="IPR050709">
    <property type="entry name" value="Biotin_Carboxyl_Carrier/Decarb"/>
</dbReference>
<reference evidence="6 7" key="1">
    <citation type="journal article" date="2014" name="PLoS ONE">
        <title>Rumen cellulosomics: divergent fiber-degrading strategies revealed by comparative genome-wide analysis of six ruminococcal strains.</title>
        <authorList>
            <person name="Dassa B."/>
            <person name="Borovok I."/>
            <person name="Ruimy-Israeli V."/>
            <person name="Lamed R."/>
            <person name="Flint H.J."/>
            <person name="Duncan S.H."/>
            <person name="Henrissat B."/>
            <person name="Coutinho P."/>
            <person name="Morrison M."/>
            <person name="Mosoni P."/>
            <person name="Yeoman C.J."/>
            <person name="White B.A."/>
            <person name="Bayer E.A."/>
        </authorList>
    </citation>
    <scope>NUCLEOTIDE SEQUENCE [LARGE SCALE GENOMIC DNA]</scope>
    <source>
        <strain evidence="6 7">007c</strain>
    </source>
</reference>
<dbReference type="PANTHER" id="PTHR45266:SF3">
    <property type="entry name" value="OXALOACETATE DECARBOXYLASE ALPHA CHAIN"/>
    <property type="match status" value="1"/>
</dbReference>
<evidence type="ECO:0000313" key="7">
    <source>
        <dbReference type="Proteomes" id="UP000019365"/>
    </source>
</evidence>
<dbReference type="PANTHER" id="PTHR45266">
    <property type="entry name" value="OXALOACETATE DECARBOXYLASE ALPHA CHAIN"/>
    <property type="match status" value="1"/>
</dbReference>
<evidence type="ECO:0000256" key="1">
    <source>
        <dbReference type="ARBA" id="ARBA00017562"/>
    </source>
</evidence>
<evidence type="ECO:0000256" key="4">
    <source>
        <dbReference type="SAM" id="MobiDB-lite"/>
    </source>
</evidence>
<dbReference type="GO" id="GO:0009317">
    <property type="term" value="C:acetyl-CoA carboxylase complex"/>
    <property type="evidence" value="ECO:0007669"/>
    <property type="project" value="InterPro"/>
</dbReference>
<dbReference type="SUPFAM" id="SSF51230">
    <property type="entry name" value="Single hybrid motif"/>
    <property type="match status" value="1"/>
</dbReference>